<proteinExistence type="inferred from homology"/>
<feature type="transmembrane region" description="Helical" evidence="12">
    <location>
        <begin position="20"/>
        <end position="41"/>
    </location>
</feature>
<name>A0A250B579_9GAMM</name>
<evidence type="ECO:0000256" key="2">
    <source>
        <dbReference type="ARBA" id="ARBA00004377"/>
    </source>
</evidence>
<dbReference type="InterPro" id="IPR007078">
    <property type="entry name" value="Haem_export_protD_CcmD"/>
</dbReference>
<dbReference type="GO" id="GO:1903607">
    <property type="term" value="P:cytochrome c biosynthetic process"/>
    <property type="evidence" value="ECO:0007669"/>
    <property type="project" value="TreeGrafter"/>
</dbReference>
<keyword evidence="15" id="KW-1185">Reference proteome</keyword>
<dbReference type="InterPro" id="IPR052075">
    <property type="entry name" value="Heme_exporter_D"/>
</dbReference>
<dbReference type="PANTHER" id="PTHR37531">
    <property type="entry name" value="HEME EXPORTER PROTEIN D"/>
    <property type="match status" value="1"/>
</dbReference>
<keyword evidence="8 12" id="KW-0812">Transmembrane</keyword>
<comment type="similarity">
    <text evidence="3 12">Belongs to the CcmD/CycX/HelD family.</text>
</comment>
<dbReference type="KEGG" id="gqu:AWC35_19415"/>
<organism evidence="14 15">
    <name type="scientific">Gibbsiella quercinecans</name>
    <dbReference type="NCBI Taxonomy" id="929813"/>
    <lineage>
        <taxon>Bacteria</taxon>
        <taxon>Pseudomonadati</taxon>
        <taxon>Pseudomonadota</taxon>
        <taxon>Gammaproteobacteria</taxon>
        <taxon>Enterobacterales</taxon>
        <taxon>Yersiniaceae</taxon>
        <taxon>Gibbsiella</taxon>
    </lineage>
</organism>
<dbReference type="NCBIfam" id="TIGR03141">
    <property type="entry name" value="cytochro_ccmD"/>
    <property type="match status" value="1"/>
</dbReference>
<evidence type="ECO:0000256" key="1">
    <source>
        <dbReference type="ARBA" id="ARBA00002442"/>
    </source>
</evidence>
<dbReference type="RefSeq" id="WP_095847916.1">
    <property type="nucleotide sequence ID" value="NZ_CP014136.1"/>
</dbReference>
<comment type="subcellular location">
    <subcellularLocation>
        <location evidence="2 12">Cell inner membrane</location>
        <topology evidence="2 12">Single-pass membrane protein</topology>
    </subcellularLocation>
</comment>
<keyword evidence="5 12" id="KW-0813">Transport</keyword>
<dbReference type="AlphaFoldDB" id="A0A250B579"/>
<gene>
    <name evidence="14" type="ORF">AWC35_19415</name>
</gene>
<keyword evidence="9 12" id="KW-0201">Cytochrome c-type biogenesis</keyword>
<comment type="function">
    <text evidence="1 12">Required for the export of heme to the periplasm for the biogenesis of c-type cytochromes.</text>
</comment>
<dbReference type="Proteomes" id="UP000217182">
    <property type="component" value="Chromosome"/>
</dbReference>
<evidence type="ECO:0000256" key="11">
    <source>
        <dbReference type="ARBA" id="ARBA00023136"/>
    </source>
</evidence>
<dbReference type="EMBL" id="CP014136">
    <property type="protein sequence ID" value="ATA21329.1"/>
    <property type="molecule type" value="Genomic_DNA"/>
</dbReference>
<keyword evidence="6 12" id="KW-1003">Cell membrane</keyword>
<dbReference type="Pfam" id="PF04995">
    <property type="entry name" value="CcmD"/>
    <property type="match status" value="1"/>
</dbReference>
<keyword evidence="7 12" id="KW-0997">Cell inner membrane</keyword>
<sequence length="78" mass="8899">MSAAFDSWAAFFAMGGYAFYVWLAVAATLIPLLGLVCHTLWQRRQLLAEVRRRQAREQRIRHARQSAPQAANQPEKSL</sequence>
<dbReference type="GO" id="GO:0017004">
    <property type="term" value="P:cytochrome complex assembly"/>
    <property type="evidence" value="ECO:0007669"/>
    <property type="project" value="UniProtKB-KW"/>
</dbReference>
<protein>
    <recommendedName>
        <fullName evidence="4 12">Heme exporter protein D</fullName>
    </recommendedName>
</protein>
<evidence type="ECO:0000256" key="10">
    <source>
        <dbReference type="ARBA" id="ARBA00022989"/>
    </source>
</evidence>
<keyword evidence="11 12" id="KW-0472">Membrane</keyword>
<evidence type="ECO:0000313" key="15">
    <source>
        <dbReference type="Proteomes" id="UP000217182"/>
    </source>
</evidence>
<reference evidence="14 15" key="1">
    <citation type="submission" date="2016-01" db="EMBL/GenBank/DDBJ databases">
        <authorList>
            <person name="Oliw E.H."/>
        </authorList>
    </citation>
    <scope>NUCLEOTIDE SEQUENCE [LARGE SCALE GENOMIC DNA]</scope>
    <source>
        <strain evidence="14 15">FRB97</strain>
    </source>
</reference>
<evidence type="ECO:0000313" key="14">
    <source>
        <dbReference type="EMBL" id="ATA21329.1"/>
    </source>
</evidence>
<dbReference type="PANTHER" id="PTHR37531:SF1">
    <property type="entry name" value="HEME EXPORTER PROTEIN D"/>
    <property type="match status" value="1"/>
</dbReference>
<dbReference type="GO" id="GO:0005886">
    <property type="term" value="C:plasma membrane"/>
    <property type="evidence" value="ECO:0007669"/>
    <property type="project" value="UniProtKB-SubCell"/>
</dbReference>
<evidence type="ECO:0000256" key="4">
    <source>
        <dbReference type="ARBA" id="ARBA00016461"/>
    </source>
</evidence>
<keyword evidence="10 12" id="KW-1133">Transmembrane helix</keyword>
<accession>A0A250B579</accession>
<evidence type="ECO:0000256" key="3">
    <source>
        <dbReference type="ARBA" id="ARBA00008741"/>
    </source>
</evidence>
<evidence type="ECO:0000256" key="7">
    <source>
        <dbReference type="ARBA" id="ARBA00022519"/>
    </source>
</evidence>
<evidence type="ECO:0000256" key="6">
    <source>
        <dbReference type="ARBA" id="ARBA00022475"/>
    </source>
</evidence>
<evidence type="ECO:0000256" key="13">
    <source>
        <dbReference type="SAM" id="MobiDB-lite"/>
    </source>
</evidence>
<evidence type="ECO:0000256" key="9">
    <source>
        <dbReference type="ARBA" id="ARBA00022748"/>
    </source>
</evidence>
<feature type="compositionally biased region" description="Polar residues" evidence="13">
    <location>
        <begin position="66"/>
        <end position="78"/>
    </location>
</feature>
<dbReference type="GO" id="GO:0015886">
    <property type="term" value="P:heme transport"/>
    <property type="evidence" value="ECO:0007669"/>
    <property type="project" value="InterPro"/>
</dbReference>
<evidence type="ECO:0000256" key="12">
    <source>
        <dbReference type="RuleBase" id="RU363101"/>
    </source>
</evidence>
<evidence type="ECO:0000256" key="8">
    <source>
        <dbReference type="ARBA" id="ARBA00022692"/>
    </source>
</evidence>
<evidence type="ECO:0000256" key="5">
    <source>
        <dbReference type="ARBA" id="ARBA00022448"/>
    </source>
</evidence>
<feature type="region of interest" description="Disordered" evidence="13">
    <location>
        <begin position="58"/>
        <end position="78"/>
    </location>
</feature>